<evidence type="ECO:0000313" key="2">
    <source>
        <dbReference type="Proteomes" id="UP000765509"/>
    </source>
</evidence>
<dbReference type="AlphaFoldDB" id="A0A9Q3B9U2"/>
<sequence>MPDTQRIEGGSKEGEYSVSSVSLELISRVMEAKGIIHSDMHIRIVKVIKIWYYKSIYGRLNVLNVGLQDCFGPQSTIQDLSSNSGEVTILHGPGPSSMVQAIKSKRPPIDPLDPL</sequence>
<comment type="caution">
    <text evidence="1">The sequence shown here is derived from an EMBL/GenBank/DDBJ whole genome shotgun (WGS) entry which is preliminary data.</text>
</comment>
<dbReference type="Proteomes" id="UP000765509">
    <property type="component" value="Unassembled WGS sequence"/>
</dbReference>
<reference evidence="1" key="1">
    <citation type="submission" date="2021-03" db="EMBL/GenBank/DDBJ databases">
        <title>Draft genome sequence of rust myrtle Austropuccinia psidii MF-1, a brazilian biotype.</title>
        <authorList>
            <person name="Quecine M.C."/>
            <person name="Pachon D.M.R."/>
            <person name="Bonatelli M.L."/>
            <person name="Correr F.H."/>
            <person name="Franceschini L.M."/>
            <person name="Leite T.F."/>
            <person name="Margarido G.R.A."/>
            <person name="Almeida C.A."/>
            <person name="Ferrarezi J.A."/>
            <person name="Labate C.A."/>
        </authorList>
    </citation>
    <scope>NUCLEOTIDE SEQUENCE</scope>
    <source>
        <strain evidence="1">MF-1</strain>
    </source>
</reference>
<gene>
    <name evidence="1" type="ORF">O181_001176</name>
</gene>
<dbReference type="EMBL" id="AVOT02000162">
    <property type="protein sequence ID" value="MBW0461461.1"/>
    <property type="molecule type" value="Genomic_DNA"/>
</dbReference>
<accession>A0A9Q3B9U2</accession>
<proteinExistence type="predicted"/>
<evidence type="ECO:0000313" key="1">
    <source>
        <dbReference type="EMBL" id="MBW0461461.1"/>
    </source>
</evidence>
<organism evidence="1 2">
    <name type="scientific">Austropuccinia psidii MF-1</name>
    <dbReference type="NCBI Taxonomy" id="1389203"/>
    <lineage>
        <taxon>Eukaryota</taxon>
        <taxon>Fungi</taxon>
        <taxon>Dikarya</taxon>
        <taxon>Basidiomycota</taxon>
        <taxon>Pucciniomycotina</taxon>
        <taxon>Pucciniomycetes</taxon>
        <taxon>Pucciniales</taxon>
        <taxon>Sphaerophragmiaceae</taxon>
        <taxon>Austropuccinia</taxon>
    </lineage>
</organism>
<keyword evidence="2" id="KW-1185">Reference proteome</keyword>
<protein>
    <submittedName>
        <fullName evidence="1">Uncharacterized protein</fullName>
    </submittedName>
</protein>
<name>A0A9Q3B9U2_9BASI</name>